<comment type="caution">
    <text evidence="3">The sequence shown here is derived from an EMBL/GenBank/DDBJ whole genome shotgun (WGS) entry which is preliminary data.</text>
</comment>
<reference evidence="3" key="1">
    <citation type="journal article" date="2021" name="PeerJ">
        <title>Extensive microbial diversity within the chicken gut microbiome revealed by metagenomics and culture.</title>
        <authorList>
            <person name="Gilroy R."/>
            <person name="Ravi A."/>
            <person name="Getino M."/>
            <person name="Pursley I."/>
            <person name="Horton D.L."/>
            <person name="Alikhan N.F."/>
            <person name="Baker D."/>
            <person name="Gharbi K."/>
            <person name="Hall N."/>
            <person name="Watson M."/>
            <person name="Adriaenssens E.M."/>
            <person name="Foster-Nyarko E."/>
            <person name="Jarju S."/>
            <person name="Secka A."/>
            <person name="Antonio M."/>
            <person name="Oren A."/>
            <person name="Chaudhuri R.R."/>
            <person name="La Ragione R."/>
            <person name="Hildebrand F."/>
            <person name="Pallen M.J."/>
        </authorList>
    </citation>
    <scope>NUCLEOTIDE SEQUENCE</scope>
    <source>
        <strain evidence="3">USAMLcec2-132</strain>
    </source>
</reference>
<evidence type="ECO:0000259" key="2">
    <source>
        <dbReference type="Pfam" id="PF18984"/>
    </source>
</evidence>
<dbReference type="Proteomes" id="UP000823891">
    <property type="component" value="Unassembled WGS sequence"/>
</dbReference>
<sequence length="1230" mass="141487">MMDMKEHIATDGWEEKRGPLSLPEKRLEMELSREEIREGFFEIASGDGRPVNGYVLCMEERMECLTPSFAGMTESIAYRFDSAGMREGDERSGRFVILSDCGEYELPFHVKIKGGERTSVRSASADGVQERERKEERGGEDSGLFSFVRLARESWQEAQKLFYSSDFVKLLSGNDRKYRSLYKGLSRIQGNAQNMEEFLVSAGKKPPVEYFFPARELVVNASGSRRSEPQLCETLVVKKNGWGYTRLTVEAEGPFLSLEKKVLTEEDFLGNQCGLPVFITPDRLHRGKNFGRLRFRTLSGVLRAQDGTDTDCLEVTVAVITERPSASAAGGRRRERKRLTVELVSLYQELRMKKLNTVQWRERTAGVVERLRRLNDQAAEVKLYQAHLLITEERFEEAGRILSQTVVTPRTDGAEVYCYYLYLSSLYQRDEGYTARVAGNVEEAHRANRESWQIAWLMLYLSPQLQRSASRKWLFLEDQFAHGTISPVLYLEAVQLLNFSPTLIMKLGPFERQVLHYGARCGILSADLAGHLAYLAEKEKYYDAALFCTLRRCYEKTPSAALLQAICALLIKGNKTGPEWLEWYRAGVEQDLRVTRLYEYFMASLDLERETEIPRIALMYFAYQSNLDQDRLACLYAYVQKHREEFPELYLTYRGQMERFLVQQLYRGRMSRDLAYLYRSVPEERLLTRDNCRALAKVLFVQQLDCEGADIRQAVVIHDRLRGEQTWPVENGRAYVEIYDRDCEILLEDEAHNRYSAGRAHTLTRLMDPAQCMKLVAPYSENVLGCDLYFCEFRKGRIHVTANNAARLRSLSARTEILPAFARAIRMALLRYYYEHEDMEELDLLLQELDRPQSESPDVYETVGFLVLRSFYEKAYEWLAGLDLEREPAEILLRLSSRLLESGQHTEEERMMAIACSAFFRGKYDSHVLSWLSEHFEGRSGELMRLRKAAEDFAVDTYRLTQRILVQLLFTGDNVLKHTELLRRYVCEGGSTELEAAFLHRASGLFLMEGETMAPYVLKDIARLEAGGETLTHMCALAFLEYYSRHRDERDAETDETLRRLGERLICAGMRLPLFQEYAELLDGAELLLDKTIVVYKGSRERPVSIHYRILGQSAAGAQDGPVRSMEMQHVYAGIYSAQFILFAGESLQYYIAETFADRPLEKLDEGELRAGENLPARGSRYGRLNAVLSRWLIGEKGEAQELLEQYLLTEWMAGELFCSDKEAAEKGKD</sequence>
<dbReference type="Pfam" id="PF18983">
    <property type="entry name" value="DUF5717"/>
    <property type="match status" value="1"/>
</dbReference>
<organism evidence="3 4">
    <name type="scientific">Candidatus Eisenbergiella merdavium</name>
    <dbReference type="NCBI Taxonomy" id="2838551"/>
    <lineage>
        <taxon>Bacteria</taxon>
        <taxon>Bacillati</taxon>
        <taxon>Bacillota</taxon>
        <taxon>Clostridia</taxon>
        <taxon>Lachnospirales</taxon>
        <taxon>Lachnospiraceae</taxon>
        <taxon>Eisenbergiella</taxon>
    </lineage>
</organism>
<feature type="domain" description="DUF5717" evidence="1">
    <location>
        <begin position="908"/>
        <end position="1218"/>
    </location>
</feature>
<dbReference type="EMBL" id="DWWS01000035">
    <property type="protein sequence ID" value="HJC24019.1"/>
    <property type="molecule type" value="Genomic_DNA"/>
</dbReference>
<dbReference type="AlphaFoldDB" id="A0A9D2NHV4"/>
<dbReference type="Pfam" id="PF18984">
    <property type="entry name" value="DUF5717_N"/>
    <property type="match status" value="1"/>
</dbReference>
<gene>
    <name evidence="3" type="ORF">H9761_09975</name>
</gene>
<reference evidence="3" key="2">
    <citation type="submission" date="2021-04" db="EMBL/GenBank/DDBJ databases">
        <authorList>
            <person name="Gilroy R."/>
        </authorList>
    </citation>
    <scope>NUCLEOTIDE SEQUENCE</scope>
    <source>
        <strain evidence="3">USAMLcec2-132</strain>
    </source>
</reference>
<accession>A0A9D2NHV4</accession>
<proteinExistence type="predicted"/>
<evidence type="ECO:0000259" key="1">
    <source>
        <dbReference type="Pfam" id="PF18983"/>
    </source>
</evidence>
<dbReference type="InterPro" id="IPR043775">
    <property type="entry name" value="DUF5717_N"/>
</dbReference>
<protein>
    <submittedName>
        <fullName evidence="3">Uncharacterized protein</fullName>
    </submittedName>
</protein>
<evidence type="ECO:0000313" key="4">
    <source>
        <dbReference type="Proteomes" id="UP000823891"/>
    </source>
</evidence>
<name>A0A9D2NHV4_9FIRM</name>
<evidence type="ECO:0000313" key="3">
    <source>
        <dbReference type="EMBL" id="HJC24019.1"/>
    </source>
</evidence>
<dbReference type="InterPro" id="IPR043774">
    <property type="entry name" value="DUF5717_C"/>
</dbReference>
<feature type="domain" description="DUF5717" evidence="2">
    <location>
        <begin position="3"/>
        <end position="904"/>
    </location>
</feature>